<organism evidence="3 4">
    <name type="scientific">Roseisalinus antarcticus</name>
    <dbReference type="NCBI Taxonomy" id="254357"/>
    <lineage>
        <taxon>Bacteria</taxon>
        <taxon>Pseudomonadati</taxon>
        <taxon>Pseudomonadota</taxon>
        <taxon>Alphaproteobacteria</taxon>
        <taxon>Rhodobacterales</taxon>
        <taxon>Roseobacteraceae</taxon>
        <taxon>Roseisalinus</taxon>
    </lineage>
</organism>
<dbReference type="InterPro" id="IPR011990">
    <property type="entry name" value="TPR-like_helical_dom_sf"/>
</dbReference>
<dbReference type="AlphaFoldDB" id="A0A1Y5TTU8"/>
<reference evidence="3 4" key="1">
    <citation type="submission" date="2017-03" db="EMBL/GenBank/DDBJ databases">
        <authorList>
            <person name="Afonso C.L."/>
            <person name="Miller P.J."/>
            <person name="Scott M.A."/>
            <person name="Spackman E."/>
            <person name="Goraichik I."/>
            <person name="Dimitrov K.M."/>
            <person name="Suarez D.L."/>
            <person name="Swayne D.E."/>
        </authorList>
    </citation>
    <scope>NUCLEOTIDE SEQUENCE [LARGE SCALE GENOMIC DNA]</scope>
    <source>
        <strain evidence="3 4">CECT 7023</strain>
    </source>
</reference>
<keyword evidence="1" id="KW-0802">TPR repeat</keyword>
<dbReference type="PROSITE" id="PS50005">
    <property type="entry name" value="TPR"/>
    <property type="match status" value="1"/>
</dbReference>
<dbReference type="Proteomes" id="UP000193900">
    <property type="component" value="Unassembled WGS sequence"/>
</dbReference>
<feature type="chain" id="PRO_5012102298" description="Tetratricopeptide repeat protein" evidence="2">
    <location>
        <begin position="19"/>
        <end position="177"/>
    </location>
</feature>
<keyword evidence="2" id="KW-0732">Signal</keyword>
<evidence type="ECO:0000256" key="2">
    <source>
        <dbReference type="SAM" id="SignalP"/>
    </source>
</evidence>
<sequence length="177" mass="19270">MRAHLIVALALFPVSALAVGSQDDTPPAPSETTTTCTEGLVFDLATETCLPPEQSTNPEQAMLDDIRELAYFGRYADAQSVLRLMPDQSDPWVLTYMGFTTRKMGDLDGGMSYYAAALEADPDYFLARSYKGQAHAEAGDLVLASAELSEIRRRGGRGTWAEVSLRMAIDTGQGFTY</sequence>
<gene>
    <name evidence="3" type="ORF">ROA7023_03612</name>
</gene>
<dbReference type="OrthoDB" id="8592798at2"/>
<keyword evidence="4" id="KW-1185">Reference proteome</keyword>
<proteinExistence type="predicted"/>
<accession>A0A1Y5TTU8</accession>
<dbReference type="EMBL" id="FWFZ01000026">
    <property type="protein sequence ID" value="SLN72490.1"/>
    <property type="molecule type" value="Genomic_DNA"/>
</dbReference>
<feature type="signal peptide" evidence="2">
    <location>
        <begin position="1"/>
        <end position="18"/>
    </location>
</feature>
<feature type="repeat" description="TPR" evidence="1">
    <location>
        <begin position="91"/>
        <end position="124"/>
    </location>
</feature>
<dbReference type="InterPro" id="IPR019734">
    <property type="entry name" value="TPR_rpt"/>
</dbReference>
<evidence type="ECO:0008006" key="5">
    <source>
        <dbReference type="Google" id="ProtNLM"/>
    </source>
</evidence>
<dbReference type="Gene3D" id="1.25.40.10">
    <property type="entry name" value="Tetratricopeptide repeat domain"/>
    <property type="match status" value="1"/>
</dbReference>
<evidence type="ECO:0000256" key="1">
    <source>
        <dbReference type="PROSITE-ProRule" id="PRU00339"/>
    </source>
</evidence>
<evidence type="ECO:0000313" key="3">
    <source>
        <dbReference type="EMBL" id="SLN72490.1"/>
    </source>
</evidence>
<evidence type="ECO:0000313" key="4">
    <source>
        <dbReference type="Proteomes" id="UP000193900"/>
    </source>
</evidence>
<name>A0A1Y5TTU8_9RHOB</name>
<dbReference type="SUPFAM" id="SSF48452">
    <property type="entry name" value="TPR-like"/>
    <property type="match status" value="1"/>
</dbReference>
<dbReference type="RefSeq" id="WP_085880378.1">
    <property type="nucleotide sequence ID" value="NZ_FWFZ01000026.1"/>
</dbReference>
<protein>
    <recommendedName>
        <fullName evidence="5">Tetratricopeptide repeat protein</fullName>
    </recommendedName>
</protein>